<evidence type="ECO:0000313" key="2">
    <source>
        <dbReference type="EMBL" id="KAJ4933177.1"/>
    </source>
</evidence>
<feature type="compositionally biased region" description="Basic and acidic residues" evidence="1">
    <location>
        <begin position="35"/>
        <end position="45"/>
    </location>
</feature>
<evidence type="ECO:0000256" key="1">
    <source>
        <dbReference type="SAM" id="MobiDB-lite"/>
    </source>
</evidence>
<dbReference type="AlphaFoldDB" id="A0AAD6FGU8"/>
<feature type="compositionally biased region" description="Basic residues" evidence="1">
    <location>
        <begin position="57"/>
        <end position="70"/>
    </location>
</feature>
<keyword evidence="3" id="KW-1185">Reference proteome</keyword>
<accession>A0AAD6FGU8</accession>
<organism evidence="2 3">
    <name type="scientific">Pogonophryne albipinna</name>
    <dbReference type="NCBI Taxonomy" id="1090488"/>
    <lineage>
        <taxon>Eukaryota</taxon>
        <taxon>Metazoa</taxon>
        <taxon>Chordata</taxon>
        <taxon>Craniata</taxon>
        <taxon>Vertebrata</taxon>
        <taxon>Euteleostomi</taxon>
        <taxon>Actinopterygii</taxon>
        <taxon>Neopterygii</taxon>
        <taxon>Teleostei</taxon>
        <taxon>Neoteleostei</taxon>
        <taxon>Acanthomorphata</taxon>
        <taxon>Eupercaria</taxon>
        <taxon>Perciformes</taxon>
        <taxon>Notothenioidei</taxon>
        <taxon>Pogonophryne</taxon>
    </lineage>
</organism>
<comment type="caution">
    <text evidence="2">The sequence shown here is derived from an EMBL/GenBank/DDBJ whole genome shotgun (WGS) entry which is preliminary data.</text>
</comment>
<name>A0AAD6FGU8_9TELE</name>
<dbReference type="EMBL" id="JAPTMU010000013">
    <property type="protein sequence ID" value="KAJ4933177.1"/>
    <property type="molecule type" value="Genomic_DNA"/>
</dbReference>
<gene>
    <name evidence="2" type="ORF">JOQ06_030012</name>
</gene>
<protein>
    <submittedName>
        <fullName evidence="2">Uncharacterized protein</fullName>
    </submittedName>
</protein>
<dbReference type="Proteomes" id="UP001219934">
    <property type="component" value="Unassembled WGS sequence"/>
</dbReference>
<proteinExistence type="predicted"/>
<reference evidence="2" key="1">
    <citation type="submission" date="2022-11" db="EMBL/GenBank/DDBJ databases">
        <title>Chromosome-level genome of Pogonophryne albipinna.</title>
        <authorList>
            <person name="Jo E."/>
        </authorList>
    </citation>
    <scope>NUCLEOTIDE SEQUENCE</scope>
    <source>
        <strain evidence="2">SGF0006</strain>
        <tissue evidence="2">Muscle</tissue>
    </source>
</reference>
<sequence length="70" mass="7755">MGERSTVEDEPAAEGNTRAERGEQQECMANANEAQRGDGEEKQTGEEEEPASDEHRGRGRKNAGALQRRR</sequence>
<evidence type="ECO:0000313" key="3">
    <source>
        <dbReference type="Proteomes" id="UP001219934"/>
    </source>
</evidence>
<feature type="region of interest" description="Disordered" evidence="1">
    <location>
        <begin position="1"/>
        <end position="70"/>
    </location>
</feature>